<dbReference type="AlphaFoldDB" id="A0A0S7XR33"/>
<dbReference type="Gene3D" id="2.40.160.60">
    <property type="entry name" value="Outer membrane protein transport protein (OMPP1/FadL/TodX)"/>
    <property type="match status" value="1"/>
</dbReference>
<accession>A0A0S7XR33</accession>
<feature type="signal peptide" evidence="2">
    <location>
        <begin position="1"/>
        <end position="31"/>
    </location>
</feature>
<keyword evidence="2" id="KW-0732">Signal</keyword>
<evidence type="ECO:0000313" key="4">
    <source>
        <dbReference type="Proteomes" id="UP000051861"/>
    </source>
</evidence>
<evidence type="ECO:0000256" key="1">
    <source>
        <dbReference type="SAM" id="MobiDB-lite"/>
    </source>
</evidence>
<organism evidence="3 4">
    <name type="scientific">candidate division WOR-1 bacterium DG_54_3</name>
    <dbReference type="NCBI Taxonomy" id="1703775"/>
    <lineage>
        <taxon>Bacteria</taxon>
        <taxon>Bacillati</taxon>
        <taxon>Saganbacteria</taxon>
    </lineage>
</organism>
<evidence type="ECO:0008006" key="5">
    <source>
        <dbReference type="Google" id="ProtNLM"/>
    </source>
</evidence>
<name>A0A0S7XR33_UNCSA</name>
<dbReference type="NCBIfam" id="NF033709">
    <property type="entry name" value="PorV_fam"/>
    <property type="match status" value="1"/>
</dbReference>
<dbReference type="Proteomes" id="UP000051861">
    <property type="component" value="Unassembled WGS sequence"/>
</dbReference>
<evidence type="ECO:0000256" key="2">
    <source>
        <dbReference type="SAM" id="SignalP"/>
    </source>
</evidence>
<gene>
    <name evidence="3" type="ORF">AMJ44_11700</name>
</gene>
<comment type="caution">
    <text evidence="3">The sequence shown here is derived from an EMBL/GenBank/DDBJ whole genome shotgun (WGS) entry which is preliminary data.</text>
</comment>
<evidence type="ECO:0000313" key="3">
    <source>
        <dbReference type="EMBL" id="KPJ64961.1"/>
    </source>
</evidence>
<feature type="chain" id="PRO_5006640192" description="DUF5723 domain-containing protein" evidence="2">
    <location>
        <begin position="32"/>
        <end position="374"/>
    </location>
</feature>
<feature type="region of interest" description="Disordered" evidence="1">
    <location>
        <begin position="332"/>
        <end position="360"/>
    </location>
</feature>
<reference evidence="3 4" key="1">
    <citation type="journal article" date="2015" name="Microbiome">
        <title>Genomic resolution of linkages in carbon, nitrogen, and sulfur cycling among widespread estuary sediment bacteria.</title>
        <authorList>
            <person name="Baker B.J."/>
            <person name="Lazar C.S."/>
            <person name="Teske A.P."/>
            <person name="Dick G.J."/>
        </authorList>
    </citation>
    <scope>NUCLEOTIDE SEQUENCE [LARGE SCALE GENOMIC DNA]</scope>
    <source>
        <strain evidence="3">DG_54_3</strain>
    </source>
</reference>
<sequence length="374" mass="40429">MNKFKIQNSKLKMKVILIMMVSLLAVTIAEAGTSLDLGVAGVGARPLGMGKAYVAVADDANAVFANPAGLGLQKTWSLTSMSTKLLNTANYTLAGSVIPLDAGTIGIGYIGLNSPAGYLVDENNKIDDSLSYNSSEIILSYARNLKDIMHGSNLGNLSVGASYKFINHKFDGFDGSAQGTSLDLGVIYKPNENLSLGANIVNIAGKIKWDSGKEEEVESTNKLGGALKLMEGKLLASAGLDFSINSERPLLLHGGLEYRPLNFLSIRGGIDQDPIEKYETQTNFTMGIGLNFDGVSFDYAYHQDKNIESNARHYFSISIQAPTSKVMARESRDSLVADASAQPKKDNQFTTASETKEDDESVLEYNRKILSYYE</sequence>
<dbReference type="SUPFAM" id="SSF56935">
    <property type="entry name" value="Porins"/>
    <property type="match status" value="1"/>
</dbReference>
<dbReference type="EMBL" id="LIZX01000153">
    <property type="protein sequence ID" value="KPJ64961.1"/>
    <property type="molecule type" value="Genomic_DNA"/>
</dbReference>
<proteinExistence type="predicted"/>
<protein>
    <recommendedName>
        <fullName evidence="5">DUF5723 domain-containing protein</fullName>
    </recommendedName>
</protein>